<keyword evidence="3" id="KW-1185">Reference proteome</keyword>
<dbReference type="EMBL" id="FNXE01000034">
    <property type="protein sequence ID" value="SEH93569.1"/>
    <property type="molecule type" value="Genomic_DNA"/>
</dbReference>
<keyword evidence="1" id="KW-0812">Transmembrane</keyword>
<keyword evidence="1" id="KW-1133">Transmembrane helix</keyword>
<accession>A0A1H6M3Y2</accession>
<dbReference type="Proteomes" id="UP000199634">
    <property type="component" value="Unassembled WGS sequence"/>
</dbReference>
<reference evidence="2 3" key="1">
    <citation type="submission" date="2016-10" db="EMBL/GenBank/DDBJ databases">
        <authorList>
            <person name="de Groot N.N."/>
        </authorList>
    </citation>
    <scope>NUCLEOTIDE SEQUENCE [LARGE SCALE GENOMIC DNA]</scope>
    <source>
        <strain evidence="2 3">CGMCC 1.10825</strain>
    </source>
</reference>
<feature type="transmembrane region" description="Helical" evidence="1">
    <location>
        <begin position="72"/>
        <end position="90"/>
    </location>
</feature>
<evidence type="ECO:0000313" key="3">
    <source>
        <dbReference type="Proteomes" id="UP000199634"/>
    </source>
</evidence>
<organism evidence="2 3">
    <name type="scientific">Paenimyroides marinum</name>
    <dbReference type="NCBI Taxonomy" id="1159016"/>
    <lineage>
        <taxon>Bacteria</taxon>
        <taxon>Pseudomonadati</taxon>
        <taxon>Bacteroidota</taxon>
        <taxon>Flavobacteriia</taxon>
        <taxon>Flavobacteriales</taxon>
        <taxon>Flavobacteriaceae</taxon>
        <taxon>Paenimyroides</taxon>
    </lineage>
</organism>
<evidence type="ECO:0000256" key="1">
    <source>
        <dbReference type="SAM" id="Phobius"/>
    </source>
</evidence>
<keyword evidence="1" id="KW-0472">Membrane</keyword>
<name>A0A1H6M3Y2_9FLAO</name>
<dbReference type="RefSeq" id="WP_091100678.1">
    <property type="nucleotide sequence ID" value="NZ_FNXE01000034.1"/>
</dbReference>
<feature type="transmembrane region" description="Helical" evidence="1">
    <location>
        <begin position="46"/>
        <end position="65"/>
    </location>
</feature>
<protein>
    <submittedName>
        <fullName evidence="2">Uncharacterized protein</fullName>
    </submittedName>
</protein>
<gene>
    <name evidence="2" type="ORF">SAMN02927937_02232</name>
</gene>
<proteinExistence type="predicted"/>
<dbReference type="AlphaFoldDB" id="A0A1H6M3Y2"/>
<evidence type="ECO:0000313" key="2">
    <source>
        <dbReference type="EMBL" id="SEH93569.1"/>
    </source>
</evidence>
<sequence>MSKFLKFLLGTFCALLVSFIVGCVLFKLFTGINPLTGWAIFVYNDVASKAFSIGAIPNIGLFYLFLNRDNYYSARGVIFSFILIGLYIIFG</sequence>
<dbReference type="PROSITE" id="PS51257">
    <property type="entry name" value="PROKAR_LIPOPROTEIN"/>
    <property type="match status" value="1"/>
</dbReference>
<dbReference type="STRING" id="1159016.SAMN02927937_02232"/>
<dbReference type="OrthoDB" id="1362378at2"/>